<feature type="compositionally biased region" description="Pro residues" evidence="1">
    <location>
        <begin position="41"/>
        <end position="61"/>
    </location>
</feature>
<dbReference type="Proteomes" id="UP000800035">
    <property type="component" value="Unassembled WGS sequence"/>
</dbReference>
<organism evidence="2 3">
    <name type="scientific">Byssothecium circinans</name>
    <dbReference type="NCBI Taxonomy" id="147558"/>
    <lineage>
        <taxon>Eukaryota</taxon>
        <taxon>Fungi</taxon>
        <taxon>Dikarya</taxon>
        <taxon>Ascomycota</taxon>
        <taxon>Pezizomycotina</taxon>
        <taxon>Dothideomycetes</taxon>
        <taxon>Pleosporomycetidae</taxon>
        <taxon>Pleosporales</taxon>
        <taxon>Massarineae</taxon>
        <taxon>Massarinaceae</taxon>
        <taxon>Byssothecium</taxon>
    </lineage>
</organism>
<accession>A0A6A5U490</accession>
<name>A0A6A5U490_9PLEO</name>
<keyword evidence="3" id="KW-1185">Reference proteome</keyword>
<protein>
    <submittedName>
        <fullName evidence="2">Uncharacterized protein</fullName>
    </submittedName>
</protein>
<dbReference type="EMBL" id="ML976984">
    <property type="protein sequence ID" value="KAF1959484.1"/>
    <property type="molecule type" value="Genomic_DNA"/>
</dbReference>
<dbReference type="AlphaFoldDB" id="A0A6A5U490"/>
<gene>
    <name evidence="2" type="ORF">CC80DRAFT_544932</name>
</gene>
<proteinExistence type="predicted"/>
<reference evidence="2" key="1">
    <citation type="journal article" date="2020" name="Stud. Mycol.">
        <title>101 Dothideomycetes genomes: a test case for predicting lifestyles and emergence of pathogens.</title>
        <authorList>
            <person name="Haridas S."/>
            <person name="Albert R."/>
            <person name="Binder M."/>
            <person name="Bloem J."/>
            <person name="Labutti K."/>
            <person name="Salamov A."/>
            <person name="Andreopoulos B."/>
            <person name="Baker S."/>
            <person name="Barry K."/>
            <person name="Bills G."/>
            <person name="Bluhm B."/>
            <person name="Cannon C."/>
            <person name="Castanera R."/>
            <person name="Culley D."/>
            <person name="Daum C."/>
            <person name="Ezra D."/>
            <person name="Gonzalez J."/>
            <person name="Henrissat B."/>
            <person name="Kuo A."/>
            <person name="Liang C."/>
            <person name="Lipzen A."/>
            <person name="Lutzoni F."/>
            <person name="Magnuson J."/>
            <person name="Mondo S."/>
            <person name="Nolan M."/>
            <person name="Ohm R."/>
            <person name="Pangilinan J."/>
            <person name="Park H.-J."/>
            <person name="Ramirez L."/>
            <person name="Alfaro M."/>
            <person name="Sun H."/>
            <person name="Tritt A."/>
            <person name="Yoshinaga Y."/>
            <person name="Zwiers L.-H."/>
            <person name="Turgeon B."/>
            <person name="Goodwin S."/>
            <person name="Spatafora J."/>
            <person name="Crous P."/>
            <person name="Grigoriev I."/>
        </authorList>
    </citation>
    <scope>NUCLEOTIDE SEQUENCE</scope>
    <source>
        <strain evidence="2">CBS 675.92</strain>
    </source>
</reference>
<evidence type="ECO:0000313" key="3">
    <source>
        <dbReference type="Proteomes" id="UP000800035"/>
    </source>
</evidence>
<feature type="region of interest" description="Disordered" evidence="1">
    <location>
        <begin position="33"/>
        <end position="68"/>
    </location>
</feature>
<evidence type="ECO:0000313" key="2">
    <source>
        <dbReference type="EMBL" id="KAF1959484.1"/>
    </source>
</evidence>
<evidence type="ECO:0000256" key="1">
    <source>
        <dbReference type="SAM" id="MobiDB-lite"/>
    </source>
</evidence>
<sequence length="154" mass="17353">MPSIRITLFRSLIPSSFLPRKDFHGYILCKHGGHHESAPSTPKPPNKPPRNPNHSPLPPNVPRHRMGTRSPLHFRHASRHLPPYHPDHLTNPPVPSNLARKNRHNLKIYSLLSSSPLPDLLRPRHQNLSSPKLLSHLLRRMAAFGLIKGGSADT</sequence>